<dbReference type="OrthoDB" id="5801841at2"/>
<comment type="caution">
    <text evidence="2">The sequence shown here is derived from an EMBL/GenBank/DDBJ whole genome shotgun (WGS) entry which is preliminary data.</text>
</comment>
<name>A0A395JTS5_9GAMM</name>
<dbReference type="AlphaFoldDB" id="A0A395JTS5"/>
<sequence length="150" mass="16224">MKCIIIASLAVSQFCLNAMAAESVAPKFTVKGKQLEPTPLHVDADQKSTMKEKMKQQQQVDFARAELAERLGVELEQVSVTQATAVTWRSGALGCPAEGRVYTQALVPGVRIILSAQGESYSYHASQFGRPFSCSEERAESPAEGASGRF</sequence>
<protein>
    <submittedName>
        <fullName evidence="2">Uncharacterized protein</fullName>
    </submittedName>
</protein>
<evidence type="ECO:0000256" key="1">
    <source>
        <dbReference type="SAM" id="SignalP"/>
    </source>
</evidence>
<keyword evidence="1" id="KW-0732">Signal</keyword>
<organism evidence="2 3">
    <name type="scientific">Arenicella xantha</name>
    <dbReference type="NCBI Taxonomy" id="644221"/>
    <lineage>
        <taxon>Bacteria</taxon>
        <taxon>Pseudomonadati</taxon>
        <taxon>Pseudomonadota</taxon>
        <taxon>Gammaproteobacteria</taxon>
        <taxon>Arenicellales</taxon>
        <taxon>Arenicellaceae</taxon>
        <taxon>Arenicella</taxon>
    </lineage>
</organism>
<dbReference type="InParanoid" id="A0A395JTS5"/>
<feature type="signal peptide" evidence="1">
    <location>
        <begin position="1"/>
        <end position="20"/>
    </location>
</feature>
<accession>A0A395JTS5</accession>
<dbReference type="RefSeq" id="WP_113953272.1">
    <property type="nucleotide sequence ID" value="NZ_QNRT01000001.1"/>
</dbReference>
<feature type="chain" id="PRO_5017180617" evidence="1">
    <location>
        <begin position="21"/>
        <end position="150"/>
    </location>
</feature>
<proteinExistence type="predicted"/>
<evidence type="ECO:0000313" key="2">
    <source>
        <dbReference type="EMBL" id="RBP53732.1"/>
    </source>
</evidence>
<dbReference type="Proteomes" id="UP000253083">
    <property type="component" value="Unassembled WGS sequence"/>
</dbReference>
<reference evidence="2 3" key="1">
    <citation type="submission" date="2018-06" db="EMBL/GenBank/DDBJ databases">
        <title>Genomic Encyclopedia of Type Strains, Phase IV (KMG-IV): sequencing the most valuable type-strain genomes for metagenomic binning, comparative biology and taxonomic classification.</title>
        <authorList>
            <person name="Goeker M."/>
        </authorList>
    </citation>
    <scope>NUCLEOTIDE SEQUENCE [LARGE SCALE GENOMIC DNA]</scope>
    <source>
        <strain evidence="2 3">DSM 24032</strain>
    </source>
</reference>
<gene>
    <name evidence="2" type="ORF">DFR28_1011121</name>
</gene>
<keyword evidence="3" id="KW-1185">Reference proteome</keyword>
<evidence type="ECO:0000313" key="3">
    <source>
        <dbReference type="Proteomes" id="UP000253083"/>
    </source>
</evidence>
<dbReference type="EMBL" id="QNRT01000001">
    <property type="protein sequence ID" value="RBP53732.1"/>
    <property type="molecule type" value="Genomic_DNA"/>
</dbReference>